<dbReference type="Proteomes" id="UP000016922">
    <property type="component" value="Unassembled WGS sequence"/>
</dbReference>
<dbReference type="OrthoDB" id="2158714at2759"/>
<gene>
    <name evidence="2" type="ORF">GLAREA_08968</name>
</gene>
<dbReference type="HOGENOM" id="CLU_088285_2_0_1"/>
<dbReference type="Pfam" id="PF08432">
    <property type="entry name" value="Vfa1"/>
    <property type="match status" value="1"/>
</dbReference>
<dbReference type="RefSeq" id="XP_008076120.1">
    <property type="nucleotide sequence ID" value="XM_008077929.1"/>
</dbReference>
<feature type="region of interest" description="Disordered" evidence="1">
    <location>
        <begin position="154"/>
        <end position="180"/>
    </location>
</feature>
<dbReference type="eggNOG" id="ENOG502S7NV">
    <property type="taxonomic scope" value="Eukaryota"/>
</dbReference>
<proteinExistence type="predicted"/>
<feature type="region of interest" description="Disordered" evidence="1">
    <location>
        <begin position="74"/>
        <end position="137"/>
    </location>
</feature>
<accession>S3DGK8</accession>
<evidence type="ECO:0000313" key="2">
    <source>
        <dbReference type="EMBL" id="EPE36805.1"/>
    </source>
</evidence>
<feature type="compositionally biased region" description="Basic and acidic residues" evidence="1">
    <location>
        <begin position="154"/>
        <end position="166"/>
    </location>
</feature>
<feature type="compositionally biased region" description="Basic and acidic residues" evidence="1">
    <location>
        <begin position="74"/>
        <end position="127"/>
    </location>
</feature>
<evidence type="ECO:0000313" key="3">
    <source>
        <dbReference type="Proteomes" id="UP000016922"/>
    </source>
</evidence>
<dbReference type="OMA" id="FYVCPAH"/>
<dbReference type="EMBL" id="KE145352">
    <property type="protein sequence ID" value="EPE36805.1"/>
    <property type="molecule type" value="Genomic_DNA"/>
</dbReference>
<reference evidence="2 3" key="1">
    <citation type="journal article" date="2013" name="BMC Genomics">
        <title>Genomics-driven discovery of the pneumocandin biosynthetic gene cluster in the fungus Glarea lozoyensis.</title>
        <authorList>
            <person name="Chen L."/>
            <person name="Yue Q."/>
            <person name="Zhang X."/>
            <person name="Xiang M."/>
            <person name="Wang C."/>
            <person name="Li S."/>
            <person name="Che Y."/>
            <person name="Ortiz-Lopez F.J."/>
            <person name="Bills G.F."/>
            <person name="Liu X."/>
            <person name="An Z."/>
        </authorList>
    </citation>
    <scope>NUCLEOTIDE SEQUENCE [LARGE SCALE GENOMIC DNA]</scope>
    <source>
        <strain evidence="3">ATCC 20868 / MF5171</strain>
    </source>
</reference>
<dbReference type="PANTHER" id="PTHR28218:SF1">
    <property type="entry name" value="VPS4-ASSOCIATED PROTEIN 1"/>
    <property type="match status" value="1"/>
</dbReference>
<organism evidence="2 3">
    <name type="scientific">Glarea lozoyensis (strain ATCC 20868 / MF5171)</name>
    <dbReference type="NCBI Taxonomy" id="1116229"/>
    <lineage>
        <taxon>Eukaryota</taxon>
        <taxon>Fungi</taxon>
        <taxon>Dikarya</taxon>
        <taxon>Ascomycota</taxon>
        <taxon>Pezizomycotina</taxon>
        <taxon>Leotiomycetes</taxon>
        <taxon>Helotiales</taxon>
        <taxon>Helotiaceae</taxon>
        <taxon>Glarea</taxon>
    </lineage>
</organism>
<dbReference type="InterPro" id="IPR013640">
    <property type="entry name" value="Vfa1"/>
</dbReference>
<dbReference type="AlphaFoldDB" id="S3DGK8"/>
<sequence>MASFQNVYTHRKVADTASKPCEICYKPTASVLVASENKDFFYVCPGHIKDRKFCTPIIDEAAVAAKKKKEMEAEVEKVKKEFEERQKKKKEKEKEKDKEKDKDKESEEKKDKAKEEDGETEKQKQTDETSIPEEEPRVFALAKMFYQQRIDKKRNAEIAKRNRERLQNPNLFPQVPKNFP</sequence>
<evidence type="ECO:0000256" key="1">
    <source>
        <dbReference type="SAM" id="MobiDB-lite"/>
    </source>
</evidence>
<dbReference type="PANTHER" id="PTHR28218">
    <property type="entry name" value="VPS4-ASSOCIATED PROTEIN 1"/>
    <property type="match status" value="1"/>
</dbReference>
<dbReference type="GO" id="GO:0005768">
    <property type="term" value="C:endosome"/>
    <property type="evidence" value="ECO:0007669"/>
    <property type="project" value="TreeGrafter"/>
</dbReference>
<dbReference type="KEGG" id="glz:GLAREA_08968"/>
<name>S3DGK8_GLAL2</name>
<dbReference type="GeneID" id="19468016"/>
<keyword evidence="3" id="KW-1185">Reference proteome</keyword>
<dbReference type="GO" id="GO:0007034">
    <property type="term" value="P:vacuolar transport"/>
    <property type="evidence" value="ECO:0007669"/>
    <property type="project" value="TreeGrafter"/>
</dbReference>
<protein>
    <submittedName>
        <fullName evidence="2">Uncharacterized protein</fullName>
    </submittedName>
</protein>